<dbReference type="PANTHER" id="PTHR31439">
    <property type="entry name" value="EXPRESSED PROTEIN"/>
    <property type="match status" value="1"/>
</dbReference>
<reference evidence="2" key="1">
    <citation type="submission" date="2025-08" db="UniProtKB">
        <authorList>
            <consortium name="RefSeq"/>
        </authorList>
    </citation>
    <scope>IDENTIFICATION</scope>
</reference>
<gene>
    <name evidence="2" type="primary">LOC105044746</name>
</gene>
<dbReference type="Proteomes" id="UP000504607">
    <property type="component" value="Chromosome 5"/>
</dbReference>
<sequence>MASSFAPDVWGWIGNLPTITQWDTNVMSLCICTTGSTNPSMNLSVTKSSQSRNPYVSFSIYADFNMPIPLWTSSPIHLKNKTQPSIEEEDVLHLFFDIINGVLMYGPSKKSSFRYPAVQISEDFRDVFNLAFLTLAFLICIYEAPNNLRQGCLDTLRIQLTTSRCREASKLLVRVLGSNLEEQWMRSLNLAVTNLIQEFQTSNHSFKTPSPLFSYAFSASGLWKVQLYCPIIAMSIENPTATTQDERLLFSLKYQQLEGVIQLAYKVILRENWIDVVVTVDNVRCDVNPLVSETLMAERGYGSEEKHFPSRISLQLTPTLQSDVMSVSVSKSSENPHHEVGLEKALEGSFDPPNSYLGLKFSATETVTMSMKPWKFEQSAYGGGATLNWFLHDGVHGREVFSSKPSKFALLQPRTWFRDRYSSVYRPFTKQGGVIFAGDEYGESVWWKLCGGALGKKLEWEIKGRIWLTYWPNRQRTFYSETRRLEFRESLYLPLPKEA</sequence>
<organism evidence="1 2">
    <name type="scientific">Elaeis guineensis var. tenera</name>
    <name type="common">Oil palm</name>
    <dbReference type="NCBI Taxonomy" id="51953"/>
    <lineage>
        <taxon>Eukaryota</taxon>
        <taxon>Viridiplantae</taxon>
        <taxon>Streptophyta</taxon>
        <taxon>Embryophyta</taxon>
        <taxon>Tracheophyta</taxon>
        <taxon>Spermatophyta</taxon>
        <taxon>Magnoliopsida</taxon>
        <taxon>Liliopsida</taxon>
        <taxon>Arecaceae</taxon>
        <taxon>Arecoideae</taxon>
        <taxon>Cocoseae</taxon>
        <taxon>Elaeidinae</taxon>
        <taxon>Elaeis</taxon>
    </lineage>
</organism>
<dbReference type="InParanoid" id="A0A6I9R7K2"/>
<dbReference type="RefSeq" id="XP_010921044.1">
    <property type="nucleotide sequence ID" value="XM_010922742.3"/>
</dbReference>
<proteinExistence type="predicted"/>
<evidence type="ECO:0000313" key="1">
    <source>
        <dbReference type="Proteomes" id="UP000504607"/>
    </source>
</evidence>
<protein>
    <submittedName>
        <fullName evidence="2">Uncharacterized protein LOC105044746</fullName>
    </submittedName>
</protein>
<accession>A0A6I9R7K2</accession>
<dbReference type="KEGG" id="egu:105044746"/>
<evidence type="ECO:0000313" key="2">
    <source>
        <dbReference type="RefSeq" id="XP_010921044.1"/>
    </source>
</evidence>
<dbReference type="PANTHER" id="PTHR31439:SF4">
    <property type="entry name" value="NEURONAL PAS DOMAIN PROTEIN"/>
    <property type="match status" value="1"/>
</dbReference>
<keyword evidence="1" id="KW-1185">Reference proteome</keyword>
<dbReference type="OrthoDB" id="724026at2759"/>
<name>A0A6I9R7K2_ELAGV</name>
<dbReference type="FunCoup" id="A0A6I9R7K2">
    <property type="interactions" value="909"/>
</dbReference>
<dbReference type="AlphaFoldDB" id="A0A6I9R7K2"/>
<dbReference type="GeneID" id="105044746"/>